<protein>
    <recommendedName>
        <fullName evidence="2">superoxide dismutase</fullName>
        <ecNumber evidence="2">1.15.1.1</ecNumber>
    </recommendedName>
</protein>
<dbReference type="Proteomes" id="UP001500212">
    <property type="component" value="Unassembled WGS sequence"/>
</dbReference>
<evidence type="ECO:0000313" key="6">
    <source>
        <dbReference type="EMBL" id="GAA4602734.1"/>
    </source>
</evidence>
<accession>A0ABP8TE78</accession>
<dbReference type="InterPro" id="IPR050265">
    <property type="entry name" value="Fe/Mn_Superoxide_Dismutase"/>
</dbReference>
<dbReference type="PRINTS" id="PR01703">
    <property type="entry name" value="MNSODISMTASE"/>
</dbReference>
<evidence type="ECO:0000256" key="3">
    <source>
        <dbReference type="ARBA" id="ARBA00022723"/>
    </source>
</evidence>
<dbReference type="InterPro" id="IPR036324">
    <property type="entry name" value="Mn/Fe_SOD_N_sf"/>
</dbReference>
<keyword evidence="7" id="KW-1185">Reference proteome</keyword>
<name>A0ABP8TE78_9ACTN</name>
<comment type="caution">
    <text evidence="6">The sequence shown here is derived from an EMBL/GenBank/DDBJ whole genome shotgun (WGS) entry which is preliminary data.</text>
</comment>
<dbReference type="EC" id="1.15.1.1" evidence="2"/>
<comment type="similarity">
    <text evidence="1">Belongs to the iron/manganese superoxide dismutase family.</text>
</comment>
<dbReference type="SUPFAM" id="SSF46609">
    <property type="entry name" value="Fe,Mn superoxide dismutase (SOD), N-terminal domain"/>
    <property type="match status" value="1"/>
</dbReference>
<sequence length="77" mass="8288">MGVYTLPDLPYDYAALEPAMTGEILELHHDKHHAAYVKGANDTLEQLANLPEEAGRFLSQCSRLGGEKASTSGRGSS</sequence>
<reference evidence="7" key="1">
    <citation type="journal article" date="2019" name="Int. J. Syst. Evol. Microbiol.">
        <title>The Global Catalogue of Microorganisms (GCM) 10K type strain sequencing project: providing services to taxonomists for standard genome sequencing and annotation.</title>
        <authorList>
            <consortium name="The Broad Institute Genomics Platform"/>
            <consortium name="The Broad Institute Genome Sequencing Center for Infectious Disease"/>
            <person name="Wu L."/>
            <person name="Ma J."/>
        </authorList>
    </citation>
    <scope>NUCLEOTIDE SEQUENCE [LARGE SCALE GENOMIC DNA]</scope>
    <source>
        <strain evidence="7">JCM 17938</strain>
    </source>
</reference>
<gene>
    <name evidence="6" type="ORF">GCM10023195_08650</name>
</gene>
<dbReference type="Pfam" id="PF00081">
    <property type="entry name" value="Sod_Fe_N"/>
    <property type="match status" value="1"/>
</dbReference>
<evidence type="ECO:0000256" key="2">
    <source>
        <dbReference type="ARBA" id="ARBA00012682"/>
    </source>
</evidence>
<evidence type="ECO:0000259" key="5">
    <source>
        <dbReference type="Pfam" id="PF00081"/>
    </source>
</evidence>
<evidence type="ECO:0000313" key="7">
    <source>
        <dbReference type="Proteomes" id="UP001500212"/>
    </source>
</evidence>
<keyword evidence="4" id="KW-0560">Oxidoreductase</keyword>
<dbReference type="EMBL" id="BAABHJ010000002">
    <property type="protein sequence ID" value="GAA4602734.1"/>
    <property type="molecule type" value="Genomic_DNA"/>
</dbReference>
<evidence type="ECO:0000256" key="1">
    <source>
        <dbReference type="ARBA" id="ARBA00008714"/>
    </source>
</evidence>
<feature type="domain" description="Manganese/iron superoxide dismutase N-terminal" evidence="5">
    <location>
        <begin position="4"/>
        <end position="56"/>
    </location>
</feature>
<keyword evidence="3" id="KW-0479">Metal-binding</keyword>
<dbReference type="InterPro" id="IPR019831">
    <property type="entry name" value="Mn/Fe_SOD_N"/>
</dbReference>
<evidence type="ECO:0000256" key="4">
    <source>
        <dbReference type="ARBA" id="ARBA00023002"/>
    </source>
</evidence>
<organism evidence="6 7">
    <name type="scientific">Actinoallomurus liliacearum</name>
    <dbReference type="NCBI Taxonomy" id="1080073"/>
    <lineage>
        <taxon>Bacteria</taxon>
        <taxon>Bacillati</taxon>
        <taxon>Actinomycetota</taxon>
        <taxon>Actinomycetes</taxon>
        <taxon>Streptosporangiales</taxon>
        <taxon>Thermomonosporaceae</taxon>
        <taxon>Actinoallomurus</taxon>
    </lineage>
</organism>
<dbReference type="InterPro" id="IPR001189">
    <property type="entry name" value="Mn/Fe_SOD"/>
</dbReference>
<proteinExistence type="inferred from homology"/>
<dbReference type="Gene3D" id="1.10.287.990">
    <property type="entry name" value="Fe,Mn superoxide dismutase (SOD) domain"/>
    <property type="match status" value="1"/>
</dbReference>
<dbReference type="PANTHER" id="PTHR11404">
    <property type="entry name" value="SUPEROXIDE DISMUTASE 2"/>
    <property type="match status" value="1"/>
</dbReference>
<dbReference type="PANTHER" id="PTHR11404:SF6">
    <property type="entry name" value="SUPEROXIDE DISMUTASE [MN], MITOCHONDRIAL"/>
    <property type="match status" value="1"/>
</dbReference>